<proteinExistence type="predicted"/>
<sequence length="113" mass="13148">MDYLPLPPSYLNLQEKFEQACARLCSYHLKRRLMTTMWSKRISSQRSIVVRMTKSESLMTFKPFPIQIPALKTESQGLRSKMTRLMILHGDLSFNLGMAMGRVLPNPNPWVYP</sequence>
<gene>
    <name evidence="1" type="ORF">LTRI10_LOCUS13882</name>
</gene>
<name>A0AAV2DEZ8_9ROSI</name>
<evidence type="ECO:0000313" key="1">
    <source>
        <dbReference type="EMBL" id="CAL1371842.1"/>
    </source>
</evidence>
<dbReference type="EMBL" id="OZ034815">
    <property type="protein sequence ID" value="CAL1371842.1"/>
    <property type="molecule type" value="Genomic_DNA"/>
</dbReference>
<reference evidence="1 2" key="1">
    <citation type="submission" date="2024-04" db="EMBL/GenBank/DDBJ databases">
        <authorList>
            <person name="Fracassetti M."/>
        </authorList>
    </citation>
    <scope>NUCLEOTIDE SEQUENCE [LARGE SCALE GENOMIC DNA]</scope>
</reference>
<protein>
    <submittedName>
        <fullName evidence="1">Uncharacterized protein</fullName>
    </submittedName>
</protein>
<keyword evidence="2" id="KW-1185">Reference proteome</keyword>
<dbReference type="Proteomes" id="UP001497516">
    <property type="component" value="Chromosome 2"/>
</dbReference>
<organism evidence="1 2">
    <name type="scientific">Linum trigynum</name>
    <dbReference type="NCBI Taxonomy" id="586398"/>
    <lineage>
        <taxon>Eukaryota</taxon>
        <taxon>Viridiplantae</taxon>
        <taxon>Streptophyta</taxon>
        <taxon>Embryophyta</taxon>
        <taxon>Tracheophyta</taxon>
        <taxon>Spermatophyta</taxon>
        <taxon>Magnoliopsida</taxon>
        <taxon>eudicotyledons</taxon>
        <taxon>Gunneridae</taxon>
        <taxon>Pentapetalae</taxon>
        <taxon>rosids</taxon>
        <taxon>fabids</taxon>
        <taxon>Malpighiales</taxon>
        <taxon>Linaceae</taxon>
        <taxon>Linum</taxon>
    </lineage>
</organism>
<accession>A0AAV2DEZ8</accession>
<dbReference type="AlphaFoldDB" id="A0AAV2DEZ8"/>
<evidence type="ECO:0000313" key="2">
    <source>
        <dbReference type="Proteomes" id="UP001497516"/>
    </source>
</evidence>